<dbReference type="SUPFAM" id="SSF56574">
    <property type="entry name" value="Serpins"/>
    <property type="match status" value="1"/>
</dbReference>
<sequence length="402" mass="44582">MSNIIPESPPGPAFVFPRLDVQQLESDRKDQATAVDTFGRNIIAELQKEKPNVLISALSIHEALMMTANGALGDTLTCMKTGLCLKNPSSDEPINVLHAQVTAGATMENRAPLYTLANSIWISDKLPIYRGFVDECSSVFQADAKTLDLSKKDCTDTINKWVVDATKGLIEKVVDDIHPQTRLVLVNAIHFQQKFDKPFKKPLTRERDFRLFGGGTKKVEMMKQTETMAYFNEGDVEGVILQFELNDAQMVVMLPKEEGLAALHKVASTWLAGDQFSRLIDSSKPGRIELQLPKFEIGFEGSLKPVLIKLGMEKAFSDTARFPRISETDLKIDDVVHKAKLRVDEDGVEAAAATGVTMMPRMFRPEPDPIATVVVDRPFVVGLMDRRDKLLFFSGVVSDLGV</sequence>
<evidence type="ECO:0000256" key="2">
    <source>
        <dbReference type="RuleBase" id="RU000411"/>
    </source>
</evidence>
<proteinExistence type="inferred from homology"/>
<keyword evidence="5" id="KW-1185">Reference proteome</keyword>
<dbReference type="PANTHER" id="PTHR11461:SF211">
    <property type="entry name" value="GH10112P-RELATED"/>
    <property type="match status" value="1"/>
</dbReference>
<comment type="similarity">
    <text evidence="1 2">Belongs to the serpin family.</text>
</comment>
<reference evidence="4 5" key="1">
    <citation type="journal article" date="2022" name="bioRxiv">
        <title>Genomics of Preaxostyla Flagellates Illuminates Evolutionary Transitions and the Path Towards Mitochondrial Loss.</title>
        <authorList>
            <person name="Novak L.V.F."/>
            <person name="Treitli S.C."/>
            <person name="Pyrih J."/>
            <person name="Halakuc P."/>
            <person name="Pipaliya S.V."/>
            <person name="Vacek V."/>
            <person name="Brzon O."/>
            <person name="Soukal P."/>
            <person name="Eme L."/>
            <person name="Dacks J.B."/>
            <person name="Karnkowska A."/>
            <person name="Elias M."/>
            <person name="Hampl V."/>
        </authorList>
    </citation>
    <scope>NUCLEOTIDE SEQUENCE [LARGE SCALE GENOMIC DNA]</scope>
    <source>
        <strain evidence="4">NAU3</strain>
        <tissue evidence="4">Gut</tissue>
    </source>
</reference>
<dbReference type="EMBL" id="JARBJD010000248">
    <property type="protein sequence ID" value="KAK2945761.1"/>
    <property type="molecule type" value="Genomic_DNA"/>
</dbReference>
<dbReference type="InterPro" id="IPR023796">
    <property type="entry name" value="Serpin_dom"/>
</dbReference>
<dbReference type="Pfam" id="PF00079">
    <property type="entry name" value="Serpin"/>
    <property type="match status" value="1"/>
</dbReference>
<accession>A0ABQ9X539</accession>
<dbReference type="Proteomes" id="UP001281761">
    <property type="component" value="Unassembled WGS sequence"/>
</dbReference>
<dbReference type="InterPro" id="IPR000215">
    <property type="entry name" value="Serpin_fam"/>
</dbReference>
<evidence type="ECO:0000259" key="3">
    <source>
        <dbReference type="SMART" id="SM00093"/>
    </source>
</evidence>
<dbReference type="PROSITE" id="PS00284">
    <property type="entry name" value="SERPIN"/>
    <property type="match status" value="1"/>
</dbReference>
<evidence type="ECO:0000313" key="5">
    <source>
        <dbReference type="Proteomes" id="UP001281761"/>
    </source>
</evidence>
<dbReference type="InterPro" id="IPR036186">
    <property type="entry name" value="Serpin_sf"/>
</dbReference>
<organism evidence="4 5">
    <name type="scientific">Blattamonas nauphoetae</name>
    <dbReference type="NCBI Taxonomy" id="2049346"/>
    <lineage>
        <taxon>Eukaryota</taxon>
        <taxon>Metamonada</taxon>
        <taxon>Preaxostyla</taxon>
        <taxon>Oxymonadida</taxon>
        <taxon>Blattamonas</taxon>
    </lineage>
</organism>
<dbReference type="InterPro" id="IPR023795">
    <property type="entry name" value="Serpin_CS"/>
</dbReference>
<dbReference type="SMART" id="SM00093">
    <property type="entry name" value="SERPIN"/>
    <property type="match status" value="1"/>
</dbReference>
<dbReference type="InterPro" id="IPR042178">
    <property type="entry name" value="Serpin_sf_1"/>
</dbReference>
<dbReference type="Gene3D" id="2.30.39.10">
    <property type="entry name" value="Alpha-1-antitrypsin, domain 1"/>
    <property type="match status" value="1"/>
</dbReference>
<protein>
    <submittedName>
        <fullName evidence="4">Serine proteinase inhibitor 2.4</fullName>
    </submittedName>
</protein>
<gene>
    <name evidence="4" type="ORF">BLNAU_19317</name>
</gene>
<feature type="domain" description="Serpin" evidence="3">
    <location>
        <begin position="35"/>
        <end position="400"/>
    </location>
</feature>
<name>A0ABQ9X539_9EUKA</name>
<evidence type="ECO:0000256" key="1">
    <source>
        <dbReference type="ARBA" id="ARBA00009500"/>
    </source>
</evidence>
<comment type="caution">
    <text evidence="4">The sequence shown here is derived from an EMBL/GenBank/DDBJ whole genome shotgun (WGS) entry which is preliminary data.</text>
</comment>
<dbReference type="InterPro" id="IPR042185">
    <property type="entry name" value="Serpin_sf_2"/>
</dbReference>
<dbReference type="PANTHER" id="PTHR11461">
    <property type="entry name" value="SERINE PROTEASE INHIBITOR, SERPIN"/>
    <property type="match status" value="1"/>
</dbReference>
<dbReference type="Gene3D" id="3.30.497.10">
    <property type="entry name" value="Antithrombin, subunit I, domain 2"/>
    <property type="match status" value="1"/>
</dbReference>
<evidence type="ECO:0000313" key="4">
    <source>
        <dbReference type="EMBL" id="KAK2945761.1"/>
    </source>
</evidence>